<dbReference type="PANTHER" id="PTHR28221">
    <property type="entry name" value="RNA POLYMERASE I-SPECIFIC TRANSCRIPTION INITIATION FACTOR RRN6"/>
    <property type="match status" value="1"/>
</dbReference>
<evidence type="ECO:0000259" key="3">
    <source>
        <dbReference type="Pfam" id="PF20639"/>
    </source>
</evidence>
<organism evidence="5 6">
    <name type="scientific">Talaromyces atroroseus</name>
    <dbReference type="NCBI Taxonomy" id="1441469"/>
    <lineage>
        <taxon>Eukaryota</taxon>
        <taxon>Fungi</taxon>
        <taxon>Dikarya</taxon>
        <taxon>Ascomycota</taxon>
        <taxon>Pezizomycotina</taxon>
        <taxon>Eurotiomycetes</taxon>
        <taxon>Eurotiomycetidae</taxon>
        <taxon>Eurotiales</taxon>
        <taxon>Trichocomaceae</taxon>
        <taxon>Talaromyces</taxon>
        <taxon>Talaromyces sect. Trachyspermi</taxon>
    </lineage>
</organism>
<dbReference type="EMBL" id="LFMY01000005">
    <property type="protein sequence ID" value="OKL60594.1"/>
    <property type="molecule type" value="Genomic_DNA"/>
</dbReference>
<feature type="region of interest" description="Disordered" evidence="1">
    <location>
        <begin position="763"/>
        <end position="796"/>
    </location>
</feature>
<dbReference type="Pfam" id="PF20640">
    <property type="entry name" value="Rrn6_HB"/>
    <property type="match status" value="1"/>
</dbReference>
<dbReference type="Pfam" id="PF20639">
    <property type="entry name" value="Rrn6_K-rich"/>
    <property type="match status" value="1"/>
</dbReference>
<feature type="compositionally biased region" description="Basic residues" evidence="1">
    <location>
        <begin position="929"/>
        <end position="942"/>
    </location>
</feature>
<evidence type="ECO:0000259" key="4">
    <source>
        <dbReference type="Pfam" id="PF20640"/>
    </source>
</evidence>
<feature type="domain" description="RRN6 K-rich C-terminal" evidence="3">
    <location>
        <begin position="821"/>
        <end position="942"/>
    </location>
</feature>
<evidence type="ECO:0000313" key="5">
    <source>
        <dbReference type="EMBL" id="OKL60594.1"/>
    </source>
</evidence>
<dbReference type="InterPro" id="IPR019350">
    <property type="entry name" value="RNA_pol_I-sp_TIF_RRN6-like"/>
</dbReference>
<dbReference type="RefSeq" id="XP_020120715.1">
    <property type="nucleotide sequence ID" value="XM_020266672.1"/>
</dbReference>
<gene>
    <name evidence="5" type="ORF">UA08_04358</name>
</gene>
<evidence type="ECO:0000256" key="1">
    <source>
        <dbReference type="SAM" id="MobiDB-lite"/>
    </source>
</evidence>
<dbReference type="InterPro" id="IPR048536">
    <property type="entry name" value="Rrn6_K-rich"/>
</dbReference>
<dbReference type="STRING" id="1441469.A0A1Q5Q902"/>
<feature type="domain" description="RRN6 beta-propeller" evidence="2">
    <location>
        <begin position="113"/>
        <end position="448"/>
    </location>
</feature>
<feature type="compositionally biased region" description="Polar residues" evidence="1">
    <location>
        <begin position="768"/>
        <end position="779"/>
    </location>
</feature>
<evidence type="ECO:0000313" key="6">
    <source>
        <dbReference type="Proteomes" id="UP000214365"/>
    </source>
</evidence>
<dbReference type="PANTHER" id="PTHR28221:SF2">
    <property type="entry name" value="RNA POLYMERASE I-SPECIFIC TRANSCRIPTION INITIATION FACTOR RRN6"/>
    <property type="match status" value="1"/>
</dbReference>
<feature type="domain" description="RRN6 helical bundle" evidence="4">
    <location>
        <begin position="573"/>
        <end position="755"/>
    </location>
</feature>
<dbReference type="GO" id="GO:0042790">
    <property type="term" value="P:nucleolar large rRNA transcription by RNA polymerase I"/>
    <property type="evidence" value="ECO:0007669"/>
    <property type="project" value="TreeGrafter"/>
</dbReference>
<reference evidence="5 6" key="1">
    <citation type="submission" date="2015-06" db="EMBL/GenBank/DDBJ databases">
        <title>Talaromyces atroroseus IBT 11181 draft genome.</title>
        <authorList>
            <person name="Rasmussen K.B."/>
            <person name="Rasmussen S."/>
            <person name="Petersen B."/>
            <person name="Sicheritz-Ponten T."/>
            <person name="Mortensen U.H."/>
            <person name="Thrane U."/>
        </authorList>
    </citation>
    <scope>NUCLEOTIDE SEQUENCE [LARGE SCALE GENOMIC DNA]</scope>
    <source>
        <strain evidence="5 6">IBT 11181</strain>
    </source>
</reference>
<sequence length="942" mass="106405">MTEAGIEPTTVWNPNYPIGIATIQGDTAAIRLSGSRKAWHFARRLRPSHGISYTGMTNRLIPPSFSDSPVVKKNNKQERELLKEYRELLGLTSSFAREEERSRFISQATSYFDPRISSLFEFGNARLSETVRWKVRLRIVPIAALATGENGNVLSFCAIDDEPIYGRYEDGSNFRVPTISTSNTVDWVCGEAPIKQIRFAESFEESECLFAVRLQSRTSIFRPIYYQEPLVINPPQTAEGTHSKAQLAHIDPNLMTEIDVSQTGGYTHVDVAFNPWYQKQFAVIDDRGNWSVWLLHNFVKHREGVTPERQHSGSLPSSDITHHDDTAQIPHDGWGIIQWTGNMYTFIACSRRIAMLYVLEDATPVPYDIKMNWQSSTEWILDVKTSLRKPSHVFILTTLRILCFDISSRDHESSFLLPQFSRQHDRDADDLTLRFTSLSLGQAFQVLIDDSDDSNSSMSDPFRVYVPGIADTNGLDTIRYDFPIRQIQLKELEQTPYSLREKFTPRESFMKLFVLDSALAVHQYIFSKPYDPSSLDGEKAINREIMSFGKALELFRRREGHTAMRTIFNDESDKAASRKSRSKTRTNSQLTVDLNKIYALLCTGDTRYVKKSLVAALEFQSFREYVEHLVTAVSTSVEDGPPYMQTMLEAIKNPPTSSDIDDIIQWLEWFRSKFAPVNISTEITLCFLPLQISANPLQGKTRVIRSLQPLDLLGLYNKLVGDWLSPLDGSIPSWTRIFKEKLIRQVSIDLSLASIIQVDVSGSDGDTVASSQISFPQRESSVKDQADTPNTMTEQADDHDMLELKTVSPPIMDVPATGAAHEVLSHWVIGGNPESFDWVSVFTMDTGEKDSRPRLKSRTRTRSRSRAPSEGLKVLRSSPVAPTVAYPGSQPQQSFSRLPLPSSQISEDMLPMTQIERGLFGSREAGKKSNAKARKKKRAAGF</sequence>
<feature type="compositionally biased region" description="Basic residues" evidence="1">
    <location>
        <begin position="854"/>
        <end position="865"/>
    </location>
</feature>
<dbReference type="GeneID" id="31004113"/>
<dbReference type="GO" id="GO:0070860">
    <property type="term" value="C:RNA polymerase I core factor complex"/>
    <property type="evidence" value="ECO:0007669"/>
    <property type="project" value="TreeGrafter"/>
</dbReference>
<dbReference type="Proteomes" id="UP000214365">
    <property type="component" value="Unassembled WGS sequence"/>
</dbReference>
<evidence type="ECO:0000259" key="2">
    <source>
        <dbReference type="Pfam" id="PF10214"/>
    </source>
</evidence>
<feature type="compositionally biased region" description="Polar residues" evidence="1">
    <location>
        <begin position="889"/>
        <end position="906"/>
    </location>
</feature>
<dbReference type="OrthoDB" id="4090074at2759"/>
<dbReference type="InterPro" id="IPR048537">
    <property type="entry name" value="RRN6_HB"/>
</dbReference>
<protein>
    <recommendedName>
        <fullName evidence="7">RNA polymerase I-specific transcription initiation factor RRN6-like protein</fullName>
    </recommendedName>
</protein>
<dbReference type="AlphaFoldDB" id="A0A1Q5Q902"/>
<evidence type="ECO:0008006" key="7">
    <source>
        <dbReference type="Google" id="ProtNLM"/>
    </source>
</evidence>
<keyword evidence="6" id="KW-1185">Reference proteome</keyword>
<dbReference type="GO" id="GO:0001163">
    <property type="term" value="F:RNA polymerase I transcription regulatory region sequence-specific DNA binding"/>
    <property type="evidence" value="ECO:0007669"/>
    <property type="project" value="TreeGrafter"/>
</dbReference>
<feature type="region of interest" description="Disordered" evidence="1">
    <location>
        <begin position="847"/>
        <end position="942"/>
    </location>
</feature>
<dbReference type="InterPro" id="IPR048535">
    <property type="entry name" value="RRN6_beta-prop"/>
</dbReference>
<name>A0A1Q5Q902_TALAT</name>
<accession>A0A1Q5Q902</accession>
<dbReference type="Pfam" id="PF10214">
    <property type="entry name" value="Rrn6_beta-prop"/>
    <property type="match status" value="1"/>
</dbReference>
<comment type="caution">
    <text evidence="5">The sequence shown here is derived from an EMBL/GenBank/DDBJ whole genome shotgun (WGS) entry which is preliminary data.</text>
</comment>
<proteinExistence type="predicted"/>
<dbReference type="GO" id="GO:0001179">
    <property type="term" value="F:RNA polymerase I general transcription initiation factor binding"/>
    <property type="evidence" value="ECO:0007669"/>
    <property type="project" value="TreeGrafter"/>
</dbReference>